<accession>A0A8C6RMX9</accession>
<dbReference type="GO" id="GO:0042393">
    <property type="term" value="F:histone binding"/>
    <property type="evidence" value="ECO:0007669"/>
    <property type="project" value="TreeGrafter"/>
</dbReference>
<evidence type="ECO:0000259" key="2">
    <source>
        <dbReference type="Pfam" id="PF03344"/>
    </source>
</evidence>
<dbReference type="GeneTree" id="ENSGT00940000168716"/>
<sequence>MATDDSIIVLDDDDEDEAAAQPGPSHPASSPPSPGPETPGPSEPHGVGGTGNSGGKKCYKLENEKLFEEFLELCKTQTSDHPEVVPFLYKQQQRAQSLFLASAEFCNILSRVLSRARNRPAKLYVYINELL</sequence>
<feature type="compositionally biased region" description="Pro residues" evidence="1">
    <location>
        <begin position="29"/>
        <end position="42"/>
    </location>
</feature>
<evidence type="ECO:0000313" key="4">
    <source>
        <dbReference type="Proteomes" id="UP000694381"/>
    </source>
</evidence>
<feature type="compositionally biased region" description="Low complexity" evidence="1">
    <location>
        <begin position="19"/>
        <end position="28"/>
    </location>
</feature>
<dbReference type="Pfam" id="PF03344">
    <property type="entry name" value="Daxx"/>
    <property type="match status" value="1"/>
</dbReference>
<dbReference type="Ensembl" id="ENSNGAT00000025749.1">
    <property type="protein sequence ID" value="ENSNGAP00000020082.1"/>
    <property type="gene ID" value="ENSNGAG00000019692.1"/>
</dbReference>
<name>A0A8C6RMX9_NANGA</name>
<dbReference type="Proteomes" id="UP000694381">
    <property type="component" value="Unassembled WGS sequence"/>
</dbReference>
<dbReference type="GO" id="GO:0003713">
    <property type="term" value="F:transcription coactivator activity"/>
    <property type="evidence" value="ECO:0007669"/>
    <property type="project" value="TreeGrafter"/>
</dbReference>
<dbReference type="PANTHER" id="PTHR12766">
    <property type="entry name" value="DEATH DOMAIN-ASSOCIATED PROTEIN 6 DAXX"/>
    <property type="match status" value="1"/>
</dbReference>
<dbReference type="PANTHER" id="PTHR12766:SF7">
    <property type="entry name" value="DEATH DOMAIN-ASSOCIATED PROTEIN 6"/>
    <property type="match status" value="1"/>
</dbReference>
<dbReference type="Gene3D" id="1.10.8.810">
    <property type="entry name" value="Daxx helical bundle domain"/>
    <property type="match status" value="1"/>
</dbReference>
<dbReference type="GO" id="GO:0003714">
    <property type="term" value="F:transcription corepressor activity"/>
    <property type="evidence" value="ECO:0007669"/>
    <property type="project" value="TreeGrafter"/>
</dbReference>
<keyword evidence="4" id="KW-1185">Reference proteome</keyword>
<feature type="region of interest" description="Disordered" evidence="1">
    <location>
        <begin position="1"/>
        <end position="55"/>
    </location>
</feature>
<gene>
    <name evidence="3" type="primary">Daxx</name>
</gene>
<protein>
    <recommendedName>
        <fullName evidence="2">Daxx N-terminal Rassf1C-interacting domain-containing protein</fullName>
    </recommendedName>
</protein>
<feature type="domain" description="Daxx N-terminal Rassf1C-interacting" evidence="2">
    <location>
        <begin position="51"/>
        <end position="130"/>
    </location>
</feature>
<evidence type="ECO:0000256" key="1">
    <source>
        <dbReference type="SAM" id="MobiDB-lite"/>
    </source>
</evidence>
<dbReference type="GO" id="GO:0042981">
    <property type="term" value="P:regulation of apoptotic process"/>
    <property type="evidence" value="ECO:0007669"/>
    <property type="project" value="TreeGrafter"/>
</dbReference>
<dbReference type="GO" id="GO:0006334">
    <property type="term" value="P:nucleosome assembly"/>
    <property type="evidence" value="ECO:0007669"/>
    <property type="project" value="TreeGrafter"/>
</dbReference>
<dbReference type="GO" id="GO:0050681">
    <property type="term" value="F:nuclear androgen receptor binding"/>
    <property type="evidence" value="ECO:0007669"/>
    <property type="project" value="TreeGrafter"/>
</dbReference>
<dbReference type="AlphaFoldDB" id="A0A8C6RMX9"/>
<reference evidence="3" key="1">
    <citation type="submission" date="2025-08" db="UniProtKB">
        <authorList>
            <consortium name="Ensembl"/>
        </authorList>
    </citation>
    <scope>IDENTIFICATION</scope>
</reference>
<reference evidence="3" key="2">
    <citation type="submission" date="2025-09" db="UniProtKB">
        <authorList>
            <consortium name="Ensembl"/>
        </authorList>
    </citation>
    <scope>IDENTIFICATION</scope>
</reference>
<organism evidence="3 4">
    <name type="scientific">Nannospalax galili</name>
    <name type="common">Northern Israeli blind subterranean mole rat</name>
    <name type="synonym">Spalax galili</name>
    <dbReference type="NCBI Taxonomy" id="1026970"/>
    <lineage>
        <taxon>Eukaryota</taxon>
        <taxon>Metazoa</taxon>
        <taxon>Chordata</taxon>
        <taxon>Craniata</taxon>
        <taxon>Vertebrata</taxon>
        <taxon>Euteleostomi</taxon>
        <taxon>Mammalia</taxon>
        <taxon>Eutheria</taxon>
        <taxon>Euarchontoglires</taxon>
        <taxon>Glires</taxon>
        <taxon>Rodentia</taxon>
        <taxon>Myomorpha</taxon>
        <taxon>Muroidea</taxon>
        <taxon>Spalacidae</taxon>
        <taxon>Spalacinae</taxon>
        <taxon>Nannospalax</taxon>
    </lineage>
</organism>
<dbReference type="GO" id="GO:0016605">
    <property type="term" value="C:PML body"/>
    <property type="evidence" value="ECO:0007669"/>
    <property type="project" value="TreeGrafter"/>
</dbReference>
<dbReference type="InterPro" id="IPR038298">
    <property type="entry name" value="Daxx_N_sf"/>
</dbReference>
<dbReference type="CDD" id="cd13151">
    <property type="entry name" value="DAXX_helical_bundle"/>
    <property type="match status" value="1"/>
</dbReference>
<proteinExistence type="predicted"/>
<dbReference type="InterPro" id="IPR031333">
    <property type="entry name" value="Daxx_N"/>
</dbReference>
<dbReference type="FunFam" id="1.10.8.810:FF:000001">
    <property type="entry name" value="Death domain-associated protein 6"/>
    <property type="match status" value="1"/>
</dbReference>
<evidence type="ECO:0000313" key="3">
    <source>
        <dbReference type="Ensembl" id="ENSNGAP00000020082.1"/>
    </source>
</evidence>